<evidence type="ECO:0000313" key="8">
    <source>
        <dbReference type="EMBL" id="SDR54566.1"/>
    </source>
</evidence>
<accession>A0A1H1JX93</accession>
<dbReference type="SUPFAM" id="SSF102712">
    <property type="entry name" value="JAB1/MPN domain"/>
    <property type="match status" value="1"/>
</dbReference>
<organism evidence="8 9">
    <name type="scientific">Paraburkholderia fungorum</name>
    <dbReference type="NCBI Taxonomy" id="134537"/>
    <lineage>
        <taxon>Bacteria</taxon>
        <taxon>Pseudomonadati</taxon>
        <taxon>Pseudomonadota</taxon>
        <taxon>Betaproteobacteria</taxon>
        <taxon>Burkholderiales</taxon>
        <taxon>Burkholderiaceae</taxon>
        <taxon>Paraburkholderia</taxon>
    </lineage>
</organism>
<keyword evidence="9" id="KW-1185">Reference proteome</keyword>
<dbReference type="AlphaFoldDB" id="A0A1H1JX93"/>
<evidence type="ECO:0000256" key="4">
    <source>
        <dbReference type="ARBA" id="ARBA00022833"/>
    </source>
</evidence>
<dbReference type="GO" id="GO:0006508">
    <property type="term" value="P:proteolysis"/>
    <property type="evidence" value="ECO:0007669"/>
    <property type="project" value="UniProtKB-KW"/>
</dbReference>
<evidence type="ECO:0000256" key="3">
    <source>
        <dbReference type="ARBA" id="ARBA00022801"/>
    </source>
</evidence>
<dbReference type="InterPro" id="IPR018560">
    <property type="entry name" value="DUF2016"/>
</dbReference>
<dbReference type="NCBIfam" id="TIGR03735">
    <property type="entry name" value="PRTRC_A"/>
    <property type="match status" value="1"/>
</dbReference>
<dbReference type="RefSeq" id="WP_074774167.1">
    <property type="nucleotide sequence ID" value="NZ_FNKP01000004.1"/>
</dbReference>
<name>A0A1H1JX93_9BURK</name>
<dbReference type="Pfam" id="PF09436">
    <property type="entry name" value="DUF2016"/>
    <property type="match status" value="1"/>
</dbReference>
<keyword evidence="2" id="KW-0479">Metal-binding</keyword>
<keyword evidence="4" id="KW-0862">Zinc</keyword>
<sequence>MNILDLTLQRSFPTVMVPRAEPVAAMESAGERLLIAENGVFLEIRRSWISLVRRIAQFDVQTPVPYGRAAESTAVCFGSIPAELVGQFSAMARKAVPNETGAWIVWSASTRAFRLVPVLIISHDAGSLKYERPSLSGDEVLVVDCHSHGRHPAYFSATDNEDDRHDVKMALVIGNCDRPQPSIAARLCAKGIFEESARVPSAWYQAVRESEAA</sequence>
<evidence type="ECO:0000256" key="5">
    <source>
        <dbReference type="ARBA" id="ARBA00023049"/>
    </source>
</evidence>
<dbReference type="InterPro" id="IPR028090">
    <property type="entry name" value="JAB_dom_prok"/>
</dbReference>
<dbReference type="OrthoDB" id="8558084at2"/>
<keyword evidence="3" id="KW-0378">Hydrolase</keyword>
<gene>
    <name evidence="8" type="ORF">SAMN05443245_7456</name>
</gene>
<dbReference type="GO" id="GO:0046872">
    <property type="term" value="F:metal ion binding"/>
    <property type="evidence" value="ECO:0007669"/>
    <property type="project" value="UniProtKB-KW"/>
</dbReference>
<keyword evidence="5" id="KW-0482">Metalloprotease</keyword>
<feature type="domain" description="JAB" evidence="7">
    <location>
        <begin position="81"/>
        <end position="179"/>
    </location>
</feature>
<dbReference type="EMBL" id="FNKP01000004">
    <property type="protein sequence ID" value="SDR54566.1"/>
    <property type="molecule type" value="Genomic_DNA"/>
</dbReference>
<evidence type="ECO:0000259" key="6">
    <source>
        <dbReference type="Pfam" id="PF09436"/>
    </source>
</evidence>
<dbReference type="InterPro" id="IPR022499">
    <property type="entry name" value="PRTRC_protein-A"/>
</dbReference>
<reference evidence="9" key="1">
    <citation type="submission" date="2016-10" db="EMBL/GenBank/DDBJ databases">
        <authorList>
            <person name="Varghese N."/>
        </authorList>
    </citation>
    <scope>NUCLEOTIDE SEQUENCE [LARGE SCALE GENOMIC DNA]</scope>
    <source>
        <strain evidence="9">GAS106B</strain>
    </source>
</reference>
<evidence type="ECO:0000256" key="1">
    <source>
        <dbReference type="ARBA" id="ARBA00022670"/>
    </source>
</evidence>
<dbReference type="Proteomes" id="UP000183487">
    <property type="component" value="Unassembled WGS sequence"/>
</dbReference>
<dbReference type="Pfam" id="PF14464">
    <property type="entry name" value="Prok-JAB"/>
    <property type="match status" value="1"/>
</dbReference>
<feature type="domain" description="DUF2016" evidence="6">
    <location>
        <begin position="4"/>
        <end position="74"/>
    </location>
</feature>
<dbReference type="GO" id="GO:0008237">
    <property type="term" value="F:metallopeptidase activity"/>
    <property type="evidence" value="ECO:0007669"/>
    <property type="project" value="UniProtKB-KW"/>
</dbReference>
<evidence type="ECO:0000256" key="2">
    <source>
        <dbReference type="ARBA" id="ARBA00022723"/>
    </source>
</evidence>
<proteinExistence type="predicted"/>
<evidence type="ECO:0000313" key="9">
    <source>
        <dbReference type="Proteomes" id="UP000183487"/>
    </source>
</evidence>
<evidence type="ECO:0000259" key="7">
    <source>
        <dbReference type="Pfam" id="PF14464"/>
    </source>
</evidence>
<protein>
    <submittedName>
        <fullName evidence="8">PRTRC system protein A</fullName>
    </submittedName>
</protein>
<keyword evidence="1" id="KW-0645">Protease</keyword>